<dbReference type="PROSITE" id="PS50026">
    <property type="entry name" value="EGF_3"/>
    <property type="match status" value="4"/>
</dbReference>
<dbReference type="SUPFAM" id="SSF56496">
    <property type="entry name" value="Fibrinogen C-terminal domain-like"/>
    <property type="match status" value="1"/>
</dbReference>
<feature type="domain" description="EGF-like" evidence="10">
    <location>
        <begin position="2556"/>
        <end position="2594"/>
    </location>
</feature>
<feature type="domain" description="F5/8 type C" evidence="9">
    <location>
        <begin position="2399"/>
        <end position="2554"/>
    </location>
</feature>
<dbReference type="Pfam" id="PF02140">
    <property type="entry name" value="SUEL_Lectin"/>
    <property type="match status" value="3"/>
</dbReference>
<dbReference type="InterPro" id="IPR008979">
    <property type="entry name" value="Galactose-bd-like_sf"/>
</dbReference>
<feature type="domain" description="EGF-like" evidence="10">
    <location>
        <begin position="3208"/>
        <end position="3245"/>
    </location>
</feature>
<dbReference type="InterPro" id="IPR025615">
    <property type="entry name" value="TILa_dom"/>
</dbReference>
<keyword evidence="2 8" id="KW-0732">Signal</keyword>
<evidence type="ECO:0000256" key="2">
    <source>
        <dbReference type="ARBA" id="ARBA00022729"/>
    </source>
</evidence>
<feature type="domain" description="F5/8 type C" evidence="9">
    <location>
        <begin position="1739"/>
        <end position="1899"/>
    </location>
</feature>
<dbReference type="Pfam" id="PF00094">
    <property type="entry name" value="VWD"/>
    <property type="match status" value="3"/>
</dbReference>
<dbReference type="Pfam" id="PF00754">
    <property type="entry name" value="F5_F8_type_C"/>
    <property type="match status" value="5"/>
</dbReference>
<feature type="chain" id="PRO_5004951356" evidence="8">
    <location>
        <begin position="21"/>
        <end position="3853"/>
    </location>
</feature>
<dbReference type="InterPro" id="IPR052749">
    <property type="entry name" value="Alpha-tectorin"/>
</dbReference>
<feature type="disulfide bond" evidence="7">
    <location>
        <begin position="3235"/>
        <end position="3244"/>
    </location>
</feature>
<dbReference type="InterPro" id="IPR002181">
    <property type="entry name" value="Fibrinogen_a/b/g_C_dom"/>
</dbReference>
<dbReference type="SMART" id="SM00181">
    <property type="entry name" value="EGF"/>
    <property type="match status" value="7"/>
</dbReference>
<dbReference type="InterPro" id="IPR000922">
    <property type="entry name" value="Lectin_gal-bd_dom"/>
</dbReference>
<keyword evidence="5 7" id="KW-1015">Disulfide bond</keyword>
<dbReference type="InterPro" id="IPR000421">
    <property type="entry name" value="FA58C"/>
</dbReference>
<feature type="domain" description="F5/8 type C" evidence="9">
    <location>
        <begin position="1412"/>
        <end position="1567"/>
    </location>
</feature>
<dbReference type="InterPro" id="IPR001881">
    <property type="entry name" value="EGF-like_Ca-bd_dom"/>
</dbReference>
<dbReference type="NCBIfam" id="NF040941">
    <property type="entry name" value="GGGWT_bact"/>
    <property type="match status" value="1"/>
</dbReference>
<dbReference type="PANTHER" id="PTHR46160">
    <property type="entry name" value="ALPHA-TECTORIN-RELATED"/>
    <property type="match status" value="1"/>
</dbReference>
<dbReference type="PROSITE" id="PS01186">
    <property type="entry name" value="EGF_2"/>
    <property type="match status" value="2"/>
</dbReference>
<feature type="domain" description="VWFD" evidence="12">
    <location>
        <begin position="3249"/>
        <end position="3428"/>
    </location>
</feature>
<organism evidence="14">
    <name type="scientific">Asterias rubens</name>
    <name type="common">Common European starfish</name>
    <name type="synonym">Asterias vulgaris</name>
    <dbReference type="NCBI Taxonomy" id="7604"/>
    <lineage>
        <taxon>Eukaryota</taxon>
        <taxon>Metazoa</taxon>
        <taxon>Echinodermata</taxon>
        <taxon>Eleutherozoa</taxon>
        <taxon>Asterozoa</taxon>
        <taxon>Asteroidea</taxon>
        <taxon>Forcipulatacea</taxon>
        <taxon>Forcipulatida</taxon>
        <taxon>Asteriidae</taxon>
        <taxon>Asterias</taxon>
    </lineage>
</organism>
<dbReference type="Pfam" id="PF12248">
    <property type="entry name" value="Methyltransf_FA"/>
    <property type="match status" value="1"/>
</dbReference>
<dbReference type="Gene3D" id="2.60.120.1000">
    <property type="match status" value="1"/>
</dbReference>
<dbReference type="InterPro" id="IPR001846">
    <property type="entry name" value="VWF_type-D"/>
</dbReference>
<dbReference type="CDD" id="cd00057">
    <property type="entry name" value="FA58C"/>
    <property type="match status" value="5"/>
</dbReference>
<dbReference type="PROSITE" id="PS01285">
    <property type="entry name" value="FA58C_1"/>
    <property type="match status" value="1"/>
</dbReference>
<dbReference type="Pfam" id="PF12714">
    <property type="entry name" value="TILa"/>
    <property type="match status" value="2"/>
</dbReference>
<feature type="domain" description="Fibrinogen C-terminal" evidence="13">
    <location>
        <begin position="19"/>
        <end position="72"/>
    </location>
</feature>
<dbReference type="PROSITE" id="PS50228">
    <property type="entry name" value="SUEL_LECTIN"/>
    <property type="match status" value="5"/>
</dbReference>
<dbReference type="Gene3D" id="2.10.25.10">
    <property type="entry name" value="Laminin"/>
    <property type="match status" value="5"/>
</dbReference>
<sequence length="3853" mass="428252">MKAALLVVLLVACSANLVTSHDATPASCQDVLAQGNTHDGMYEIDPDGAGGEPQFQVYCELAGGKGVSIIHHDAECADREACKVDGFEEPGSFVKKVNYKGNIKQIEALIDLSGYCEQFLSYEAHASVIFWQPQNKNYAWWQNRNNRVMQNWGGAPTGTHGCGCSTEAEGCIEKKRCNADCNTHQLTIDSGYLNDKDNLPVTELHFGDTGTLTDNEYGFYKLGPIRCSGGPTHKEQEIPVFNTDTIYQYRYDLPRIKPGECRIVFEVQACNDAFIGFSEQEGEQAELIELNIGGWGNSKTVIRNCKQCQTESAIEESILSCDEPKKFFVSWCTGTFTFGREGHGSLLSWNPPRSIHPTHVAFSTGYGATGTFSFDSFFSKEIHTCQNQKADINCGSRFVDILSAVYGRNSKENCPHRYMKSTNCAASKSLEVVGLQCQGKHQCRLTVNNGVFGNPCCGTFKYLHAKYRCIDLPKKKRFTNDVCENNDCNPLGGQCLPLRGSDYQCSCKANFFGDKCEREYAMCRAWGDPHYTGFNGRNFDYQGMCKYTLATPCVDNKDFLFRVVGVNKVASWNNRVSYNRGMELKIGGSDIVLAQGKQVQIDGALVNAPCGVKDTKIDLDGKFLVVTNERLGVKVMWDGSEVFKIFAEKGIYGDNMCGLCGSIRAQKDDPFVMSNGTTTDDINAFGESWTANPFECPACKDCVPLSHCKDNPELLRRAKEACEPIRDPNAVFALAIPAGQDPFDSEEMFNSCVFDMCSQDKYDDLIRCANMEEYANRIIQENRQDYIMSANAIVDWRAELECPFNCPLGSVYSICASSCQRTCYQTVVRELCDMDCVEGCEPIAGFVLQNGIPVPETECGCRYGNDYYEVGQHWITKDCTESCACEDFGRLACFPVNCVSHAFCGSQNAVHGCHCESNYAGDGTLRCEALCPQFMGHEAEVRHEVDEGSHVVIFHELPIICEGYIRSFTIKRSNVLMEEVDFLVFRQHPGVVNTFIIVGSAHLTIDDDTMDLSLEDNEMIPVKAGDFVGIMSDTGTVFYDLETEVGRVLEAPLFDNLEPTTEVSFQALDTLRSYSVKWELDSSNGRRVEPFMFNTYLGVQSGEILDSSMTASTERGDFKAFRGRLDNSDGACTWTANINNQDQWLQVDLTEVKLVIGVVTQGHCGMVDDDADHLFGCVKKFHVQVSVDGNDFEYITDEDGRDELFDSKCSFHAHNKNFFKEAVNVRYVRFIPTVWTQSISMRVEIIGRDDADDEHQGVGLESRSLADEDGTAILFVDRPFGRNGHVQGVRYFAAMPESFMLGVWRPTAVQTTYALIGRSYITSTGQGVACKSLSEKIPVRKGDVFGIVFDKQVIGSEPDANNKVLIRKNFRPEDLNTMPITGLLDYPESDNRKFSIRVRFRIATSRTIAPVMSVTNMGLQDGLITSEQITSNGICDSNGKADRVRLGLKDQQGMLGGWCGRQIDQSAYIQIDFKKKRPCGGVTTQGLSSPTRKWFVQKFIARHSVDLQTWTDVADEGGNTIMFGGNYDQETQVKNFFPTLLITQSIRIQPMKWTGNFPSMRMDVLGLADTVSENPEVGFDTNPREDAGSGGFSFVIPEKKFSADGYVKGLYFRATKLGSFKFIVFREINADKKVYQVVGMRHINIKQDQVELSVDFKGNQRLAVKKGDMIGFNFCRSVLYKTLAGGDVTAVVYARNREIVNYRSMKAGSFVQFVGVAQRAYSVKALFEEASPGEVVLPVDAKNPVGLANGILVDTSITVSSTYVHEGDSHSFGPRSARLRHVGMHENLGGAWVADQKDESPWLQVDFRVEGTVTGLITQGRHAKVNWWVTRYAVYYSVNCEDWMPVEDANGDEMVFEGNVDSDTEVERYFPNAVKAQCIRVYPRGFFGRAAMRLEVLGDFEIAANEYGMTVKTRDNLDNKNFILLAAGIPFESDGYITEWIFWPKTSAAFKAGVWRVHPDDPFQFRHIGSNDIPPQTPNELATFQPDKTVQIPFRKGDVIGFSFTMPLVAFDEGDDSTDLLYSKNAGSLEPTPIGQYRRFESSGKQAYSIKAVVRIEPARDIPAVSCRHGLGMEDGLIPDQSIEASSLFGSQYTYSQARLNSRSSAALKGCWAPATDETDQYVQVDLGKPTIVTGVSVQGCNDEERWVSKLRVQLSLDGSNWEDALGTDGSKIFYGNTDSDSVVSMFFNEEAKVQFVRIIVQEWSNQIGLRFEVMGCPISCEKEWGANPLVRNWRRSNRDKSLVVNIKNPLSCNGYITGWKFVPKYAESVIFYVLQPVDIKKGVFTIVGNTYIEKSSDWNRGETVDVPLERANWIEVRSGQMIGFYAPGRSPIYKDRSAHDRSEHMVTRSCRIDGFSRKSKGDDVIMSRYKTSSATYSFVAVLSQEAIGDVKVLTPPVACSGGIGMESGRIPDDFIFSSSSNDPIKLGPGQARLNNDLAWQASPTDENIYLQVDIGYIAMLTGIVTQGDPVNSCWVTSYSVEYTASHDYRNPLEPTKFAWVAETNAIKEIFAGNSDQNGMKTNFFKKALEARVIRIAINDFKGCPAMRMEVLGCADPDTCSPNPCKQGAMCRKAQNSDGYTCNCPAEWGGKNCEVKTNKCFGWGDPHYGQFDGAKYNFMGACTYVLTRTVAGSTKDAFEVTAKNEKSLRQPSVSSTREVYIRINKRFYEFKQNRAVFVDNEKIRSPYEKDGVTIIDGCNSRVILMTDFGLRVVWDGRSKVEVYLTEDYKHEVEGLCGNYDGQQGPDYFMRSGEPTTDINKFGESWGVDELCIGCQDCIEKDECRENELIEEAQKACHVLINPHGPFSMCHGIISVDAYYKECTFDFCKLYPNMENLCEDIQVYADDCNDKKIQIGIWRTPGFCNYPCPVGMVTTEIGTECPNTCGNPQAQDSCTGTIGPMCVCAPDLLLEDGDRCVPIAECGCTYHGRYFKKGETFLADDCSESCFCNDEQEAECTPIDACHEQATCSVVKGAKGCHCNPGWTGDGVFICDEILEPVHVTVCYNGLLTIDCTANAERIEILLVDYGTYPTADCPETLEGATPGAQDAASFILFDRCHNQEKCSFTVNDAIFGDYQGRDGKSLYVKYQCREEIASYPVRADTELISCEGNTLDLDCGFLKISVIRASYGRGQGDFVCTETGDDTSTTPLTEDCIFKSAFRLISEACHGKQTCTITSDTGLFGTDSCPTVSKYAKVQYQCVKNPDPRVLEDDKCDPNPCINGECESVSIEPKYNCKCLPGFTGTHCEIGKATCKALGDPHYITFDDVRYDFMGPCVYTLVKNADKEVKDFEVRVTNEKARRNPSMSSTVAVDFIYENHVIKLRKMGVTYIDDVITNGYTTAGLTVSIDTPNVVVTTDSGIVIRWDGRYLVEVDVTGDYFNHVEGLCGNYNSDQEDEFTTRMGMLVDDPQKFGRSWNVEDTNVVAGVEPCVDCVDCVLPEPCADATVKGKAQEVCSQLIDASGPFQECHGTVDPATAYKNCMTDMCTMPEGLAYCEDYQFYAEECLDKQITISWRRADFCFVDCLVMNMVYSPKSPACPSNCANPTAALTCNLADRENCVCPTGQLKEGKDCVAIEKCGCLHEASGEYYRQGESVITKDCLTICSCNGYNNLDCKTYSCAANEFCGAKEGETLCMCEDGFFRDPASKKCLEIPFPQTLVIPQHQQAMIECQDERFINILDAHFGNPKQAEICLEVSGDQSCNAESSISRMKALCQNKHSCIPQALIKQFGDPCFEDFKYLHVEFSCVYEIVEEPSIVTSIRACLGQSVSLLCDAGQEIFIEEFFFGRLANDGYCLKDGEALPAEDQISATALELVRDLCHTKQSCLVQADTGTFGNPWAEGDEYMEITYKCSPQKQ</sequence>
<evidence type="ECO:0000256" key="6">
    <source>
        <dbReference type="ARBA" id="ARBA00023180"/>
    </source>
</evidence>
<feature type="domain" description="VWFD" evidence="12">
    <location>
        <begin position="521"/>
        <end position="697"/>
    </location>
</feature>
<proteinExistence type="evidence at transcript level"/>
<dbReference type="SMART" id="SM00832">
    <property type="entry name" value="C8"/>
    <property type="match status" value="2"/>
</dbReference>
<keyword evidence="3" id="KW-0677">Repeat</keyword>
<dbReference type="PROSITE" id="PS51406">
    <property type="entry name" value="FIBRINOGEN_C_2"/>
    <property type="match status" value="1"/>
</dbReference>
<evidence type="ECO:0000259" key="13">
    <source>
        <dbReference type="PROSITE" id="PS51406"/>
    </source>
</evidence>
<dbReference type="InterPro" id="IPR043159">
    <property type="entry name" value="Lectin_gal-bd_sf"/>
</dbReference>
<keyword evidence="4" id="KW-0472">Membrane</keyword>
<feature type="disulfide bond" evidence="7">
    <location>
        <begin position="488"/>
        <end position="505"/>
    </location>
</feature>
<comment type="subcellular location">
    <subcellularLocation>
        <location evidence="1">Membrane</location>
    </subcellularLocation>
</comment>
<evidence type="ECO:0000256" key="5">
    <source>
        <dbReference type="ARBA" id="ARBA00023157"/>
    </source>
</evidence>
<reference evidence="14" key="1">
    <citation type="journal article" date="2014" name="Proc. Natl. Acad. Sci. U.S.A.">
        <title>Sea star tenacity mediated by a protein that fragments, then aggregates.</title>
        <authorList>
            <person name="Hennebert E."/>
            <person name="Wattiez R."/>
            <person name="Demeuldre M."/>
            <person name="Ladurner P."/>
            <person name="Hwang D.S."/>
            <person name="Waite J.H."/>
            <person name="Flammang P."/>
        </authorList>
    </citation>
    <scope>NUCLEOTIDE SEQUENCE</scope>
</reference>
<feature type="domain" description="VWFD" evidence="12">
    <location>
        <begin position="2598"/>
        <end position="2775"/>
    </location>
</feature>
<dbReference type="Gene3D" id="2.60.120.740">
    <property type="match status" value="5"/>
</dbReference>
<dbReference type="PROSITE" id="PS50022">
    <property type="entry name" value="FA58C_3"/>
    <property type="match status" value="5"/>
</dbReference>
<evidence type="ECO:0000313" key="14">
    <source>
        <dbReference type="EMBL" id="AHN92641.1"/>
    </source>
</evidence>
<evidence type="ECO:0000256" key="4">
    <source>
        <dbReference type="ARBA" id="ARBA00023136"/>
    </source>
</evidence>
<dbReference type="CDD" id="cd19941">
    <property type="entry name" value="TIL"/>
    <property type="match status" value="3"/>
</dbReference>
<evidence type="ECO:0000256" key="1">
    <source>
        <dbReference type="ARBA" id="ARBA00004370"/>
    </source>
</evidence>
<evidence type="ECO:0000259" key="9">
    <source>
        <dbReference type="PROSITE" id="PS50022"/>
    </source>
</evidence>
<feature type="domain" description="SUEL-type lectin" evidence="11">
    <location>
        <begin position="3001"/>
        <end position="3089"/>
    </location>
</feature>
<dbReference type="Pfam" id="PF01826">
    <property type="entry name" value="TIL"/>
    <property type="match status" value="2"/>
</dbReference>
<accession>X2KZ73</accession>
<dbReference type="InterPro" id="IPR036084">
    <property type="entry name" value="Ser_inhib-like_sf"/>
</dbReference>
<dbReference type="InterPro" id="IPR014853">
    <property type="entry name" value="VWF/SSPO/ZAN-like_Cys-rich_dom"/>
</dbReference>
<dbReference type="GO" id="GO:0016020">
    <property type="term" value="C:membrane"/>
    <property type="evidence" value="ECO:0007669"/>
    <property type="project" value="UniProtKB-SubCell"/>
</dbReference>
<feature type="domain" description="EGF-like" evidence="10">
    <location>
        <begin position="479"/>
        <end position="517"/>
    </location>
</feature>
<evidence type="ECO:0000259" key="10">
    <source>
        <dbReference type="PROSITE" id="PS50026"/>
    </source>
</evidence>
<dbReference type="InterPro" id="IPR022041">
    <property type="entry name" value="Methyltransf_FA"/>
</dbReference>
<dbReference type="GO" id="GO:0005509">
    <property type="term" value="F:calcium ion binding"/>
    <property type="evidence" value="ECO:0007669"/>
    <property type="project" value="InterPro"/>
</dbReference>
<feature type="signal peptide" evidence="8">
    <location>
        <begin position="1"/>
        <end position="20"/>
    </location>
</feature>
<evidence type="ECO:0000259" key="11">
    <source>
        <dbReference type="PROSITE" id="PS50228"/>
    </source>
</evidence>
<evidence type="ECO:0000256" key="7">
    <source>
        <dbReference type="PROSITE-ProRule" id="PRU00076"/>
    </source>
</evidence>
<dbReference type="Pfam" id="PF00008">
    <property type="entry name" value="EGF"/>
    <property type="match status" value="1"/>
</dbReference>
<dbReference type="Gene3D" id="2.60.120.260">
    <property type="entry name" value="Galactose-binding domain-like"/>
    <property type="match status" value="5"/>
</dbReference>
<keyword evidence="7" id="KW-0245">EGF-like domain</keyword>
<feature type="domain" description="SUEL-type lectin" evidence="11">
    <location>
        <begin position="384"/>
        <end position="470"/>
    </location>
</feature>
<feature type="domain" description="F5/8 type C" evidence="9">
    <location>
        <begin position="1092"/>
        <end position="1248"/>
    </location>
</feature>
<dbReference type="SMR" id="X2KZ73"/>
<dbReference type="EMBL" id="KJ472215">
    <property type="protein sequence ID" value="AHN92641.1"/>
    <property type="molecule type" value="mRNA"/>
</dbReference>
<dbReference type="SUPFAM" id="SSF49785">
    <property type="entry name" value="Galactose-binding domain-like"/>
    <property type="match status" value="5"/>
</dbReference>
<feature type="disulfide bond" evidence="7">
    <location>
        <begin position="3212"/>
        <end position="3222"/>
    </location>
</feature>
<dbReference type="SUPFAM" id="SSF57567">
    <property type="entry name" value="Serine protease inhibitors"/>
    <property type="match status" value="3"/>
</dbReference>
<evidence type="ECO:0000259" key="12">
    <source>
        <dbReference type="PROSITE" id="PS51233"/>
    </source>
</evidence>
<dbReference type="PROSITE" id="PS00022">
    <property type="entry name" value="EGF_1"/>
    <property type="match status" value="3"/>
</dbReference>
<dbReference type="CDD" id="cd00054">
    <property type="entry name" value="EGF_CA"/>
    <property type="match status" value="2"/>
</dbReference>
<dbReference type="InterPro" id="IPR036056">
    <property type="entry name" value="Fibrinogen-like_C"/>
</dbReference>
<evidence type="ECO:0000256" key="8">
    <source>
        <dbReference type="SAM" id="SignalP"/>
    </source>
</evidence>
<feature type="domain" description="SUEL-type lectin" evidence="11">
    <location>
        <begin position="3105"/>
        <end position="3199"/>
    </location>
</feature>
<keyword evidence="6" id="KW-0325">Glycoprotein</keyword>
<protein>
    <submittedName>
        <fullName evidence="14">Sea star footprint protein 1</fullName>
    </submittedName>
</protein>
<feature type="domain" description="EGF-like" evidence="10">
    <location>
        <begin position="2951"/>
        <end position="2991"/>
    </location>
</feature>
<dbReference type="Pfam" id="PF08742">
    <property type="entry name" value="C8"/>
    <property type="match status" value="2"/>
</dbReference>
<feature type="disulfide bond" evidence="7">
    <location>
        <begin position="2584"/>
        <end position="2593"/>
    </location>
</feature>
<evidence type="ECO:0000256" key="3">
    <source>
        <dbReference type="ARBA" id="ARBA00022737"/>
    </source>
</evidence>
<dbReference type="InterPro" id="IPR000742">
    <property type="entry name" value="EGF"/>
</dbReference>
<feature type="domain" description="F5/8 type C" evidence="9">
    <location>
        <begin position="2067"/>
        <end position="2217"/>
    </location>
</feature>
<dbReference type="CDD" id="cd22823">
    <property type="entry name" value="Gal_Rha_Lectin"/>
    <property type="match status" value="2"/>
</dbReference>
<dbReference type="CDD" id="cd22827">
    <property type="entry name" value="Gal_Rha_Lectin_SUL-I-like"/>
    <property type="match status" value="1"/>
</dbReference>
<dbReference type="PANTHER" id="PTHR46160:SF8">
    <property type="entry name" value="VWFD DOMAIN-CONTAINING PROTEIN"/>
    <property type="match status" value="1"/>
</dbReference>
<dbReference type="OrthoDB" id="26719at2759"/>
<dbReference type="SUPFAM" id="SSF57196">
    <property type="entry name" value="EGF/Laminin"/>
    <property type="match status" value="2"/>
</dbReference>
<dbReference type="SMART" id="SM00216">
    <property type="entry name" value="VWD"/>
    <property type="match status" value="3"/>
</dbReference>
<comment type="caution">
    <text evidence="7">Lacks conserved residue(s) required for the propagation of feature annotation.</text>
</comment>
<name>X2KZ73_ASTRU</name>
<feature type="disulfide bond" evidence="7">
    <location>
        <begin position="507"/>
        <end position="516"/>
    </location>
</feature>
<dbReference type="SMART" id="SM00231">
    <property type="entry name" value="FA58C"/>
    <property type="match status" value="5"/>
</dbReference>
<dbReference type="SMART" id="SM00179">
    <property type="entry name" value="EGF_CA"/>
    <property type="match status" value="2"/>
</dbReference>
<dbReference type="FunFam" id="2.60.120.260:FF:000016">
    <property type="entry name" value="Contactin-associated protein-like 4 isoform 1"/>
    <property type="match status" value="1"/>
</dbReference>
<feature type="domain" description="SUEL-type lectin" evidence="11">
    <location>
        <begin position="3657"/>
        <end position="3744"/>
    </location>
</feature>
<dbReference type="GO" id="GO:0030246">
    <property type="term" value="F:carbohydrate binding"/>
    <property type="evidence" value="ECO:0007669"/>
    <property type="project" value="InterPro"/>
</dbReference>
<dbReference type="InterPro" id="IPR002919">
    <property type="entry name" value="TIL_dom"/>
</dbReference>
<feature type="disulfide bond" evidence="7">
    <location>
        <begin position="2565"/>
        <end position="2582"/>
    </location>
</feature>
<feature type="domain" description="SUEL-type lectin" evidence="11">
    <location>
        <begin position="3759"/>
        <end position="3849"/>
    </location>
</feature>
<dbReference type="PROSITE" id="PS51233">
    <property type="entry name" value="VWFD"/>
    <property type="match status" value="3"/>
</dbReference>